<name>A0A8T2B9A1_ARASU</name>
<dbReference type="GO" id="GO:0050105">
    <property type="term" value="F:L-gulonolactone oxidase activity"/>
    <property type="evidence" value="ECO:0007669"/>
    <property type="project" value="UniProtKB-EC"/>
</dbReference>
<gene>
    <name evidence="9" type="ORF">ISN44_As08g026450</name>
</gene>
<proteinExistence type="inferred from homology"/>
<dbReference type="PANTHER" id="PTHR13878:SF67">
    <property type="entry name" value="L-GULONOLACTONE OXIDASE 5"/>
    <property type="match status" value="1"/>
</dbReference>
<dbReference type="EMBL" id="JAEFBJ010000008">
    <property type="protein sequence ID" value="KAG7583110.1"/>
    <property type="molecule type" value="Genomic_DNA"/>
</dbReference>
<evidence type="ECO:0000256" key="1">
    <source>
        <dbReference type="ARBA" id="ARBA00005147"/>
    </source>
</evidence>
<dbReference type="Pfam" id="PF22906">
    <property type="entry name" value="GULLO2-like_3rd"/>
    <property type="match status" value="1"/>
</dbReference>
<evidence type="ECO:0000256" key="7">
    <source>
        <dbReference type="SAM" id="SignalP"/>
    </source>
</evidence>
<evidence type="ECO:0000313" key="10">
    <source>
        <dbReference type="Proteomes" id="UP000694251"/>
    </source>
</evidence>
<dbReference type="Pfam" id="PF04030">
    <property type="entry name" value="ALO"/>
    <property type="match status" value="1"/>
</dbReference>
<dbReference type="InterPro" id="IPR055154">
    <property type="entry name" value="GULLO2-like_C"/>
</dbReference>
<keyword evidence="4" id="KW-0060">Ascorbate biosynthesis</keyword>
<dbReference type="InterPro" id="IPR050432">
    <property type="entry name" value="FAD-linked_Oxidoreductases_BP"/>
</dbReference>
<keyword evidence="10" id="KW-1185">Reference proteome</keyword>
<comment type="pathway">
    <text evidence="1">Cofactor biosynthesis; L-ascorbate biosynthesis.</text>
</comment>
<dbReference type="InterPro" id="IPR006094">
    <property type="entry name" value="Oxid_FAD_bind_N"/>
</dbReference>
<feature type="chain" id="PRO_5044693613" description="L-gulonolactone oxidase" evidence="7">
    <location>
        <begin position="22"/>
        <end position="579"/>
    </location>
</feature>
<keyword evidence="5" id="KW-0560">Oxidoreductase</keyword>
<comment type="caution">
    <text evidence="9">The sequence shown here is derived from an EMBL/GenBank/DDBJ whole genome shotgun (WGS) entry which is preliminary data.</text>
</comment>
<evidence type="ECO:0000256" key="3">
    <source>
        <dbReference type="ARBA" id="ARBA00013121"/>
    </source>
</evidence>
<dbReference type="GO" id="GO:0071949">
    <property type="term" value="F:FAD binding"/>
    <property type="evidence" value="ECO:0007669"/>
    <property type="project" value="InterPro"/>
</dbReference>
<sequence length="579" mass="64613">MMLLAAIGVLSLHLLFSVSYSSPPENPVSCGFRGRNCTVLNSYGAFSDRAICRASVVAYPTTEDDLLQVVAAGTRARQKMRVVTRFSHSTTKLACVDGEDGRLISTELLNNTLSVDRDAMTITVQSGVSLRQLIGDAAKVGLALRMAPHWWGLTVGGMMSTGAHGSSWDGQSGGTAFHDYVIEMRMVTSAPPDQGYSMIRTLNRSNFSELDAARVSLGVFGVISQVTVQLELMFKRSITYMNIKDSDLVEMVEKHGDRYEFPDIMWYPSQGEVVYRMDERVSMNISGSGSYDSVLFEAKDSKYLAFQRSKEEELELERNSEEICTLARDVPALLYTLLYGLSNDGVKYSGYPVIGNHSDLMSSGGCLDSKEDGLATACPWDSRIHGQFFHQTTFTIPIESVKEFISDIKTLVKIEPKALCGLNFYNGVLIRYVQPSFAYLGIEFEGMEFEFTYYRSRDPLMPRMYEDFFEEIEQIGLFKYGGLPHWGKNRNVAFINATEKYKDAALFLKMKQMFDPLHLFSSKWTDAVLGLGGDLTVDTEGCALEGLCICSKDVHCSPIRGYFCRPGKIYKAARVCTHL</sequence>
<dbReference type="NCBIfam" id="TIGR01677">
    <property type="entry name" value="pln_FAD_oxido"/>
    <property type="match status" value="1"/>
</dbReference>
<comment type="catalytic activity">
    <reaction evidence="6">
        <text>L-gulono-1,4-lactone + O2 = L-ascorbate + H2O2 + H(+)</text>
        <dbReference type="Rhea" id="RHEA:32363"/>
        <dbReference type="ChEBI" id="CHEBI:15378"/>
        <dbReference type="ChEBI" id="CHEBI:15379"/>
        <dbReference type="ChEBI" id="CHEBI:16240"/>
        <dbReference type="ChEBI" id="CHEBI:17587"/>
        <dbReference type="ChEBI" id="CHEBI:38290"/>
        <dbReference type="EC" id="1.1.3.8"/>
    </reaction>
</comment>
<dbReference type="InterPro" id="IPR016166">
    <property type="entry name" value="FAD-bd_PCMH"/>
</dbReference>
<evidence type="ECO:0000256" key="5">
    <source>
        <dbReference type="ARBA" id="ARBA00023002"/>
    </source>
</evidence>
<feature type="domain" description="FAD-binding PCMH-type" evidence="8">
    <location>
        <begin position="50"/>
        <end position="233"/>
    </location>
</feature>
<evidence type="ECO:0000313" key="9">
    <source>
        <dbReference type="EMBL" id="KAG7583110.1"/>
    </source>
</evidence>
<comment type="similarity">
    <text evidence="2">Belongs to the oxygen-dependent FAD-linked oxidoreductase family.</text>
</comment>
<evidence type="ECO:0000256" key="2">
    <source>
        <dbReference type="ARBA" id="ARBA00005466"/>
    </source>
</evidence>
<dbReference type="InterPro" id="IPR007173">
    <property type="entry name" value="ALO_C"/>
</dbReference>
<reference evidence="9 10" key="1">
    <citation type="submission" date="2020-12" db="EMBL/GenBank/DDBJ databases">
        <title>Concerted genomic and epigenomic changes stabilize Arabidopsis allopolyploids.</title>
        <authorList>
            <person name="Chen Z."/>
        </authorList>
    </citation>
    <scope>NUCLEOTIDE SEQUENCE [LARGE SCALE GENOMIC DNA]</scope>
    <source>
        <strain evidence="9">As9502</strain>
        <tissue evidence="9">Leaf</tissue>
    </source>
</reference>
<dbReference type="AlphaFoldDB" id="A0A8T2B9A1"/>
<dbReference type="InterPro" id="IPR010030">
    <property type="entry name" value="GULO_Plant"/>
</dbReference>
<dbReference type="Proteomes" id="UP000694251">
    <property type="component" value="Chromosome 8"/>
</dbReference>
<dbReference type="PROSITE" id="PS51387">
    <property type="entry name" value="FAD_PCMH"/>
    <property type="match status" value="1"/>
</dbReference>
<dbReference type="EMBL" id="JAEFBJ010000008">
    <property type="protein sequence ID" value="KAG7583111.1"/>
    <property type="molecule type" value="Genomic_DNA"/>
</dbReference>
<evidence type="ECO:0000259" key="8">
    <source>
        <dbReference type="PROSITE" id="PS51387"/>
    </source>
</evidence>
<dbReference type="GO" id="GO:0016020">
    <property type="term" value="C:membrane"/>
    <property type="evidence" value="ECO:0007669"/>
    <property type="project" value="InterPro"/>
</dbReference>
<dbReference type="GO" id="GO:0019853">
    <property type="term" value="P:L-ascorbic acid biosynthetic process"/>
    <property type="evidence" value="ECO:0007669"/>
    <property type="project" value="UniProtKB-KW"/>
</dbReference>
<dbReference type="EC" id="1.1.3.8" evidence="3"/>
<dbReference type="OrthoDB" id="1044428at2759"/>
<protein>
    <recommendedName>
        <fullName evidence="3">L-gulonolactone oxidase</fullName>
        <ecNumber evidence="3">1.1.3.8</ecNumber>
    </recommendedName>
</protein>
<evidence type="ECO:0000256" key="4">
    <source>
        <dbReference type="ARBA" id="ARBA00022644"/>
    </source>
</evidence>
<dbReference type="Pfam" id="PF01565">
    <property type="entry name" value="FAD_binding_4"/>
    <property type="match status" value="1"/>
</dbReference>
<dbReference type="PANTHER" id="PTHR13878">
    <property type="entry name" value="GULONOLACTONE OXIDASE"/>
    <property type="match status" value="1"/>
</dbReference>
<keyword evidence="7" id="KW-0732">Signal</keyword>
<organism evidence="9 10">
    <name type="scientific">Arabidopsis suecica</name>
    <name type="common">Swedish thale-cress</name>
    <name type="synonym">Cardaminopsis suecica</name>
    <dbReference type="NCBI Taxonomy" id="45249"/>
    <lineage>
        <taxon>Eukaryota</taxon>
        <taxon>Viridiplantae</taxon>
        <taxon>Streptophyta</taxon>
        <taxon>Embryophyta</taxon>
        <taxon>Tracheophyta</taxon>
        <taxon>Spermatophyta</taxon>
        <taxon>Magnoliopsida</taxon>
        <taxon>eudicotyledons</taxon>
        <taxon>Gunneridae</taxon>
        <taxon>Pentapetalae</taxon>
        <taxon>rosids</taxon>
        <taxon>malvids</taxon>
        <taxon>Brassicales</taxon>
        <taxon>Brassicaceae</taxon>
        <taxon>Camelineae</taxon>
        <taxon>Arabidopsis</taxon>
    </lineage>
</organism>
<evidence type="ECO:0000256" key="6">
    <source>
        <dbReference type="ARBA" id="ARBA00048083"/>
    </source>
</evidence>
<accession>A0A8T2B9A1</accession>
<feature type="signal peptide" evidence="7">
    <location>
        <begin position="1"/>
        <end position="21"/>
    </location>
</feature>
<dbReference type="GO" id="GO:0003885">
    <property type="term" value="F:D-arabinono-1,4-lactone oxidase activity"/>
    <property type="evidence" value="ECO:0007669"/>
    <property type="project" value="InterPro"/>
</dbReference>